<dbReference type="RefSeq" id="WP_142589497.1">
    <property type="nucleotide sequence ID" value="NZ_CABFWE030000011.1"/>
</dbReference>
<accession>A0ABM8PWH4</accession>
<evidence type="ECO:0000313" key="2">
    <source>
        <dbReference type="Proteomes" id="UP000601041"/>
    </source>
</evidence>
<protein>
    <submittedName>
        <fullName evidence="1">Uncharacterized protein</fullName>
    </submittedName>
</protein>
<dbReference type="EMBL" id="CABFWE030000011">
    <property type="protein sequence ID" value="CAD7052173.1"/>
    <property type="molecule type" value="Genomic_DNA"/>
</dbReference>
<organism evidence="1 2">
    <name type="scientific">Pseudorhizobium halotolerans</name>
    <dbReference type="NCBI Taxonomy" id="1233081"/>
    <lineage>
        <taxon>Bacteria</taxon>
        <taxon>Pseudomonadati</taxon>
        <taxon>Pseudomonadota</taxon>
        <taxon>Alphaproteobacteria</taxon>
        <taxon>Hyphomicrobiales</taxon>
        <taxon>Rhizobiaceae</taxon>
        <taxon>Rhizobium/Agrobacterium group</taxon>
        <taxon>Pseudorhizobium</taxon>
    </lineage>
</organism>
<sequence length="71" mass="7809">MISPIHRVAPAFAAWIALSGGSHESYAIYPASQSVISLQRDQQTWDTATKRERLVFGSNRAGDYYEGALPP</sequence>
<evidence type="ECO:0000313" key="1">
    <source>
        <dbReference type="EMBL" id="CAD7052173.1"/>
    </source>
</evidence>
<gene>
    <name evidence="1" type="ORF">RHAB21_04409</name>
</gene>
<reference evidence="1 2" key="1">
    <citation type="submission" date="2020-11" db="EMBL/GenBank/DDBJ databases">
        <authorList>
            <person name="Lassalle F."/>
        </authorList>
    </citation>
    <scope>NUCLEOTIDE SEQUENCE [LARGE SCALE GENOMIC DNA]</scope>
    <source>
        <strain evidence="1 2">AB21</strain>
    </source>
</reference>
<proteinExistence type="predicted"/>
<keyword evidence="2" id="KW-1185">Reference proteome</keyword>
<dbReference type="Proteomes" id="UP000601041">
    <property type="component" value="Unassembled WGS sequence"/>
</dbReference>
<name>A0ABM8PWH4_9HYPH</name>
<comment type="caution">
    <text evidence="1">The sequence shown here is derived from an EMBL/GenBank/DDBJ whole genome shotgun (WGS) entry which is preliminary data.</text>
</comment>